<feature type="region of interest" description="Disordered" evidence="2">
    <location>
        <begin position="145"/>
        <end position="275"/>
    </location>
</feature>
<gene>
    <name evidence="5" type="ORF">FRX57_06810</name>
</gene>
<protein>
    <recommendedName>
        <fullName evidence="4">Minor extracellular protease Epr GA-like domain-containing protein</fullName>
    </recommendedName>
</protein>
<organism evidence="5 6">
    <name type="scientific">Streptococcus cuniculipharyngis</name>
    <dbReference type="NCBI Taxonomy" id="1562651"/>
    <lineage>
        <taxon>Bacteria</taxon>
        <taxon>Bacillati</taxon>
        <taxon>Bacillota</taxon>
        <taxon>Bacilli</taxon>
        <taxon>Lactobacillales</taxon>
        <taxon>Streptococcaceae</taxon>
        <taxon>Streptococcus</taxon>
    </lineage>
</organism>
<feature type="compositionally biased region" description="Low complexity" evidence="2">
    <location>
        <begin position="158"/>
        <end position="181"/>
    </location>
</feature>
<evidence type="ECO:0000313" key="6">
    <source>
        <dbReference type="Proteomes" id="UP000317430"/>
    </source>
</evidence>
<dbReference type="Proteomes" id="UP000317430">
    <property type="component" value="Unassembled WGS sequence"/>
</dbReference>
<comment type="caution">
    <text evidence="5">The sequence shown here is derived from an EMBL/GenBank/DDBJ whole genome shotgun (WGS) entry which is preliminary data.</text>
</comment>
<dbReference type="InterPro" id="IPR054725">
    <property type="entry name" value="Epr_GA-like"/>
</dbReference>
<feature type="transmembrane region" description="Helical" evidence="3">
    <location>
        <begin position="7"/>
        <end position="28"/>
    </location>
</feature>
<feature type="domain" description="Minor extracellular protease Epr GA-like" evidence="4">
    <location>
        <begin position="100"/>
        <end position="148"/>
    </location>
</feature>
<evidence type="ECO:0000313" key="5">
    <source>
        <dbReference type="EMBL" id="TWS96670.1"/>
    </source>
</evidence>
<keyword evidence="3" id="KW-0472">Membrane</keyword>
<dbReference type="OrthoDB" id="2237298at2"/>
<dbReference type="Pfam" id="PF22775">
    <property type="entry name" value="GA_3"/>
    <property type="match status" value="1"/>
</dbReference>
<dbReference type="EMBL" id="VOHL01000007">
    <property type="protein sequence ID" value="TWS96670.1"/>
    <property type="molecule type" value="Genomic_DNA"/>
</dbReference>
<sequence length="275" mass="29440">MTIKRKELIYIGLTLVLLGILGFSYLALNKKSSSSQVQSTPTAKLSTQIPSQLEQLLADLEKDPSREKLAKAQIEVNKLTNNSQKETLQNRLNKVKAKLNLVDSTEKALINAENSPSEKTIKAAQAAINRISIPSKKAEFQKRLDRVKNRLSKESSEETTSSDSSSQEQTSDESSNTSSEASSRESESSSASTQAAEETSANLGTTTTDTPVYPTYTPPAVSPSIVTPSTPVNNETPASSLESQTSESVADNSTEVAPSETPSEDPSPASVEGTE</sequence>
<reference evidence="5 6" key="1">
    <citation type="submission" date="2019-08" db="EMBL/GenBank/DDBJ databases">
        <authorList>
            <person name="Lei W."/>
        </authorList>
    </citation>
    <scope>NUCLEOTIDE SEQUENCE [LARGE SCALE GENOMIC DNA]</scope>
    <source>
        <strain evidence="5 6">CCUG 66496</strain>
    </source>
</reference>
<keyword evidence="3" id="KW-0812">Transmembrane</keyword>
<feature type="compositionally biased region" description="Basic and acidic residues" evidence="2">
    <location>
        <begin position="145"/>
        <end position="156"/>
    </location>
</feature>
<keyword evidence="3" id="KW-1133">Transmembrane helix</keyword>
<feature type="compositionally biased region" description="Low complexity" evidence="2">
    <location>
        <begin position="188"/>
        <end position="215"/>
    </location>
</feature>
<name>A0A5C5S9I1_9STRE</name>
<keyword evidence="1" id="KW-0175">Coiled coil</keyword>
<accession>A0A5C5S9I1</accession>
<feature type="coiled-coil region" evidence="1">
    <location>
        <begin position="69"/>
        <end position="105"/>
    </location>
</feature>
<keyword evidence="6" id="KW-1185">Reference proteome</keyword>
<evidence type="ECO:0000256" key="3">
    <source>
        <dbReference type="SAM" id="Phobius"/>
    </source>
</evidence>
<dbReference type="AlphaFoldDB" id="A0A5C5S9I1"/>
<proteinExistence type="predicted"/>
<dbReference type="RefSeq" id="WP_146567972.1">
    <property type="nucleotide sequence ID" value="NZ_VOHL01000007.1"/>
</dbReference>
<evidence type="ECO:0000256" key="2">
    <source>
        <dbReference type="SAM" id="MobiDB-lite"/>
    </source>
</evidence>
<evidence type="ECO:0000259" key="4">
    <source>
        <dbReference type="Pfam" id="PF22775"/>
    </source>
</evidence>
<evidence type="ECO:0000256" key="1">
    <source>
        <dbReference type="SAM" id="Coils"/>
    </source>
</evidence>
<feature type="compositionally biased region" description="Polar residues" evidence="2">
    <location>
        <begin position="224"/>
        <end position="256"/>
    </location>
</feature>